<sequence length="281" mass="29026">MPTFDTPQPITVSLDLGVGHVHIFATDRADTVVEVRPTDPAEPSDVDTAAQVRTDLTGGTLRITGPRPRMFDFSRKTRSVELTVEVPRGSRVAGEVQLGDFRCTGPLGDCRLKTGLGNVWVEQSGSLRVDTGAGDVTAGGVAGDAEIATGTGKVQLGTVDGAAVVKNSNGESAVEAAGGDVRIRNANGRIAVGRAGAGVDAKTSLGDVRLGAVTRGSVVTESALGDLEIGIAAGTAAWLEVNTGFGHVRNELTNTARPEPTDETVEVRGRTSYGDVVIRRA</sequence>
<organism evidence="2 3">
    <name type="scientific">Dactylosporangium matsuzakiense</name>
    <dbReference type="NCBI Taxonomy" id="53360"/>
    <lineage>
        <taxon>Bacteria</taxon>
        <taxon>Bacillati</taxon>
        <taxon>Actinomycetota</taxon>
        <taxon>Actinomycetes</taxon>
        <taxon>Micromonosporales</taxon>
        <taxon>Micromonosporaceae</taxon>
        <taxon>Dactylosporangium</taxon>
    </lineage>
</organism>
<proteinExistence type="predicted"/>
<protein>
    <recommendedName>
        <fullName evidence="1">DUF4097 domain-containing protein</fullName>
    </recommendedName>
</protein>
<dbReference type="Pfam" id="PF13349">
    <property type="entry name" value="DUF4097"/>
    <property type="match status" value="1"/>
</dbReference>
<dbReference type="RefSeq" id="WP_261958655.1">
    <property type="nucleotide sequence ID" value="NZ_BAAAXA010000001.1"/>
</dbReference>
<dbReference type="Proteomes" id="UP001143480">
    <property type="component" value="Unassembled WGS sequence"/>
</dbReference>
<accession>A0A9W6NT92</accession>
<dbReference type="EMBL" id="BSFP01000138">
    <property type="protein sequence ID" value="GLL08323.1"/>
    <property type="molecule type" value="Genomic_DNA"/>
</dbReference>
<feature type="domain" description="DUF4097" evidence="1">
    <location>
        <begin position="33"/>
        <end position="232"/>
    </location>
</feature>
<dbReference type="InterPro" id="IPR025164">
    <property type="entry name" value="Toastrack_DUF4097"/>
</dbReference>
<dbReference type="AlphaFoldDB" id="A0A9W6NT92"/>
<evidence type="ECO:0000259" key="1">
    <source>
        <dbReference type="Pfam" id="PF13349"/>
    </source>
</evidence>
<name>A0A9W6NT92_9ACTN</name>
<comment type="caution">
    <text evidence="2">The sequence shown here is derived from an EMBL/GenBank/DDBJ whole genome shotgun (WGS) entry which is preliminary data.</text>
</comment>
<keyword evidence="3" id="KW-1185">Reference proteome</keyword>
<reference evidence="2" key="2">
    <citation type="submission" date="2023-01" db="EMBL/GenBank/DDBJ databases">
        <authorList>
            <person name="Sun Q."/>
            <person name="Evtushenko L."/>
        </authorList>
    </citation>
    <scope>NUCLEOTIDE SEQUENCE</scope>
    <source>
        <strain evidence="2">VKM Ac-1321</strain>
    </source>
</reference>
<evidence type="ECO:0000313" key="2">
    <source>
        <dbReference type="EMBL" id="GLL08323.1"/>
    </source>
</evidence>
<reference evidence="2" key="1">
    <citation type="journal article" date="2014" name="Int. J. Syst. Evol. Microbiol.">
        <title>Complete genome sequence of Corynebacterium casei LMG S-19264T (=DSM 44701T), isolated from a smear-ripened cheese.</title>
        <authorList>
            <consortium name="US DOE Joint Genome Institute (JGI-PGF)"/>
            <person name="Walter F."/>
            <person name="Albersmeier A."/>
            <person name="Kalinowski J."/>
            <person name="Ruckert C."/>
        </authorList>
    </citation>
    <scope>NUCLEOTIDE SEQUENCE</scope>
    <source>
        <strain evidence="2">VKM Ac-1321</strain>
    </source>
</reference>
<gene>
    <name evidence="2" type="ORF">GCM10017581_100840</name>
</gene>
<evidence type="ECO:0000313" key="3">
    <source>
        <dbReference type="Proteomes" id="UP001143480"/>
    </source>
</evidence>
<dbReference type="Gene3D" id="2.160.20.120">
    <property type="match status" value="1"/>
</dbReference>